<evidence type="ECO:0000313" key="8">
    <source>
        <dbReference type="Proteomes" id="UP000199343"/>
    </source>
</evidence>
<evidence type="ECO:0000259" key="6">
    <source>
        <dbReference type="Pfam" id="PF12698"/>
    </source>
</evidence>
<name>A0A1C6ULA8_9ACTN</name>
<evidence type="ECO:0000313" key="7">
    <source>
        <dbReference type="EMBL" id="SCL54742.1"/>
    </source>
</evidence>
<feature type="transmembrane region" description="Helical" evidence="5">
    <location>
        <begin position="122"/>
        <end position="140"/>
    </location>
</feature>
<dbReference type="Proteomes" id="UP000199343">
    <property type="component" value="Unassembled WGS sequence"/>
</dbReference>
<dbReference type="InterPro" id="IPR013525">
    <property type="entry name" value="ABC2_TM"/>
</dbReference>
<evidence type="ECO:0000256" key="3">
    <source>
        <dbReference type="ARBA" id="ARBA00022989"/>
    </source>
</evidence>
<protein>
    <submittedName>
        <fullName evidence="7">ABC-2 type transport system permease protein</fullName>
    </submittedName>
</protein>
<feature type="transmembrane region" description="Helical" evidence="5">
    <location>
        <begin position="98"/>
        <end position="115"/>
    </location>
</feature>
<sequence>MSAPSSLGSSSLTAGWLRLGYQSVLFSIAEMRTVHTWRTWLFGWVARLLTQVTFFALIGKFLADDATMQFVLVGNIVALCCLESMIVVLTIAGERRLGTLPLLAMAPTSHVPVYLGRGLHWLASGIASSVIGWLVLPPLLGVPLPWPEALPAMAIILLVALSCYCYGCFLAGLAVRYRSLQVIVLNLGYLPIMAFCGVNVPLSFWPTWLQPVLHLFPLTNGLQAIRTVLAGGTWSEVWPKLALEALVGIGWFALATVSINRVVTKGRADGTLEFGN</sequence>
<gene>
    <name evidence="7" type="ORF">GA0070608_1380</name>
</gene>
<dbReference type="Pfam" id="PF12698">
    <property type="entry name" value="ABC2_membrane_3"/>
    <property type="match status" value="1"/>
</dbReference>
<dbReference type="OrthoDB" id="4239003at2"/>
<accession>A0A1C6ULA8</accession>
<feature type="transmembrane region" description="Helical" evidence="5">
    <location>
        <begin position="70"/>
        <end position="92"/>
    </location>
</feature>
<keyword evidence="4 5" id="KW-0472">Membrane</keyword>
<feature type="transmembrane region" description="Helical" evidence="5">
    <location>
        <begin position="187"/>
        <end position="208"/>
    </location>
</feature>
<keyword evidence="3 5" id="KW-1133">Transmembrane helix</keyword>
<proteinExistence type="predicted"/>
<dbReference type="EMBL" id="FMIC01000002">
    <property type="protein sequence ID" value="SCL54742.1"/>
    <property type="molecule type" value="Genomic_DNA"/>
</dbReference>
<feature type="transmembrane region" description="Helical" evidence="5">
    <location>
        <begin position="241"/>
        <end position="259"/>
    </location>
</feature>
<evidence type="ECO:0000256" key="2">
    <source>
        <dbReference type="ARBA" id="ARBA00022692"/>
    </source>
</evidence>
<feature type="domain" description="ABC-2 type transporter transmembrane" evidence="6">
    <location>
        <begin position="65"/>
        <end position="256"/>
    </location>
</feature>
<reference evidence="8" key="1">
    <citation type="submission" date="2016-06" db="EMBL/GenBank/DDBJ databases">
        <authorList>
            <person name="Varghese N."/>
            <person name="Submissions Spin"/>
        </authorList>
    </citation>
    <scope>NUCLEOTIDE SEQUENCE [LARGE SCALE GENOMIC DNA]</scope>
    <source>
        <strain evidence="8">DSM 43363</strain>
    </source>
</reference>
<dbReference type="PANTHER" id="PTHR43229:SF6">
    <property type="entry name" value="ABC-TYPE MULTIDRUG TRANSPORT SYSTEM, PERMEASE COMPONENT"/>
    <property type="match status" value="1"/>
</dbReference>
<dbReference type="GO" id="GO:0140359">
    <property type="term" value="F:ABC-type transporter activity"/>
    <property type="evidence" value="ECO:0007669"/>
    <property type="project" value="InterPro"/>
</dbReference>
<dbReference type="InterPro" id="IPR051784">
    <property type="entry name" value="Nod_factor_ABC_transporter"/>
</dbReference>
<evidence type="ECO:0000256" key="4">
    <source>
        <dbReference type="ARBA" id="ARBA00023136"/>
    </source>
</evidence>
<feature type="transmembrane region" description="Helical" evidence="5">
    <location>
        <begin position="152"/>
        <end position="175"/>
    </location>
</feature>
<dbReference type="PANTHER" id="PTHR43229">
    <property type="entry name" value="NODULATION PROTEIN J"/>
    <property type="match status" value="1"/>
</dbReference>
<evidence type="ECO:0000256" key="1">
    <source>
        <dbReference type="ARBA" id="ARBA00004141"/>
    </source>
</evidence>
<dbReference type="GO" id="GO:0016020">
    <property type="term" value="C:membrane"/>
    <property type="evidence" value="ECO:0007669"/>
    <property type="project" value="UniProtKB-SubCell"/>
</dbReference>
<dbReference type="STRING" id="47871.GA0070608_1380"/>
<keyword evidence="2 5" id="KW-0812">Transmembrane</keyword>
<dbReference type="AlphaFoldDB" id="A0A1C6ULA8"/>
<organism evidence="7 8">
    <name type="scientific">Micromonospora peucetia</name>
    <dbReference type="NCBI Taxonomy" id="47871"/>
    <lineage>
        <taxon>Bacteria</taxon>
        <taxon>Bacillati</taxon>
        <taxon>Actinomycetota</taxon>
        <taxon>Actinomycetes</taxon>
        <taxon>Micromonosporales</taxon>
        <taxon>Micromonosporaceae</taxon>
        <taxon>Micromonospora</taxon>
    </lineage>
</organism>
<evidence type="ECO:0000256" key="5">
    <source>
        <dbReference type="SAM" id="Phobius"/>
    </source>
</evidence>
<comment type="subcellular location">
    <subcellularLocation>
        <location evidence="1">Membrane</location>
        <topology evidence="1">Multi-pass membrane protein</topology>
    </subcellularLocation>
</comment>
<feature type="transmembrane region" description="Helical" evidence="5">
    <location>
        <begin position="41"/>
        <end position="63"/>
    </location>
</feature>